<keyword evidence="2" id="KW-0378">Hydrolase</keyword>
<dbReference type="GO" id="GO:0046872">
    <property type="term" value="F:metal ion binding"/>
    <property type="evidence" value="ECO:0007669"/>
    <property type="project" value="UniProtKB-KW"/>
</dbReference>
<dbReference type="AlphaFoldDB" id="A0A383CAI6"/>
<evidence type="ECO:0000256" key="1">
    <source>
        <dbReference type="ARBA" id="ARBA00022723"/>
    </source>
</evidence>
<proteinExistence type="predicted"/>
<feature type="non-terminal residue" evidence="4">
    <location>
        <position position="95"/>
    </location>
</feature>
<dbReference type="InterPro" id="IPR017850">
    <property type="entry name" value="Alkaline_phosphatase_core_sf"/>
</dbReference>
<dbReference type="Gene3D" id="3.40.720.10">
    <property type="entry name" value="Alkaline Phosphatase, subunit A"/>
    <property type="match status" value="1"/>
</dbReference>
<dbReference type="GO" id="GO:0005737">
    <property type="term" value="C:cytoplasm"/>
    <property type="evidence" value="ECO:0007669"/>
    <property type="project" value="TreeGrafter"/>
</dbReference>
<organism evidence="4">
    <name type="scientific">marine metagenome</name>
    <dbReference type="NCBI Taxonomy" id="408172"/>
    <lineage>
        <taxon>unclassified sequences</taxon>
        <taxon>metagenomes</taxon>
        <taxon>ecological metagenomes</taxon>
    </lineage>
</organism>
<evidence type="ECO:0000313" key="4">
    <source>
        <dbReference type="EMBL" id="SVE29212.1"/>
    </source>
</evidence>
<name>A0A383CAI6_9ZZZZ</name>
<sequence length="95" mass="10130">VAFAILTNLVLPAAEKNIVVVIADDLSPTLGCYGDMAAVTPNIDRLASDGTLFRYAFATTASCSASRSVVLTGLHNHHNGHYGHLHSHHKFSSFP</sequence>
<dbReference type="EMBL" id="UINC01207215">
    <property type="protein sequence ID" value="SVE29212.1"/>
    <property type="molecule type" value="Genomic_DNA"/>
</dbReference>
<protein>
    <recommendedName>
        <fullName evidence="3">Sulfatase N-terminal domain-containing protein</fullName>
    </recommendedName>
</protein>
<dbReference type="GO" id="GO:0008484">
    <property type="term" value="F:sulfuric ester hydrolase activity"/>
    <property type="evidence" value="ECO:0007669"/>
    <property type="project" value="TreeGrafter"/>
</dbReference>
<keyword evidence="1" id="KW-0479">Metal-binding</keyword>
<accession>A0A383CAI6</accession>
<evidence type="ECO:0000259" key="3">
    <source>
        <dbReference type="Pfam" id="PF00884"/>
    </source>
</evidence>
<dbReference type="Pfam" id="PF00884">
    <property type="entry name" value="Sulfatase"/>
    <property type="match status" value="1"/>
</dbReference>
<feature type="domain" description="Sulfatase N-terminal" evidence="3">
    <location>
        <begin position="16"/>
        <end position="84"/>
    </location>
</feature>
<evidence type="ECO:0000256" key="2">
    <source>
        <dbReference type="ARBA" id="ARBA00022801"/>
    </source>
</evidence>
<dbReference type="PANTHER" id="PTHR45953:SF1">
    <property type="entry name" value="IDURONATE 2-SULFATASE"/>
    <property type="match status" value="1"/>
</dbReference>
<dbReference type="InterPro" id="IPR000917">
    <property type="entry name" value="Sulfatase_N"/>
</dbReference>
<feature type="non-terminal residue" evidence="4">
    <location>
        <position position="1"/>
    </location>
</feature>
<dbReference type="PANTHER" id="PTHR45953">
    <property type="entry name" value="IDURONATE 2-SULFATASE"/>
    <property type="match status" value="1"/>
</dbReference>
<gene>
    <name evidence="4" type="ORF">METZ01_LOCUS482066</name>
</gene>
<dbReference type="SUPFAM" id="SSF53649">
    <property type="entry name" value="Alkaline phosphatase-like"/>
    <property type="match status" value="1"/>
</dbReference>
<reference evidence="4" key="1">
    <citation type="submission" date="2018-05" db="EMBL/GenBank/DDBJ databases">
        <authorList>
            <person name="Lanie J.A."/>
            <person name="Ng W.-L."/>
            <person name="Kazmierczak K.M."/>
            <person name="Andrzejewski T.M."/>
            <person name="Davidsen T.M."/>
            <person name="Wayne K.J."/>
            <person name="Tettelin H."/>
            <person name="Glass J.I."/>
            <person name="Rusch D."/>
            <person name="Podicherti R."/>
            <person name="Tsui H.-C.T."/>
            <person name="Winkler M.E."/>
        </authorList>
    </citation>
    <scope>NUCLEOTIDE SEQUENCE</scope>
</reference>